<dbReference type="Proteomes" id="UP000838412">
    <property type="component" value="Chromosome 14"/>
</dbReference>
<dbReference type="InterPro" id="IPR038511">
    <property type="entry name" value="TAP42/TAP46-like_sf"/>
</dbReference>
<dbReference type="GO" id="GO:0051721">
    <property type="term" value="F:protein phosphatase 2A binding"/>
    <property type="evidence" value="ECO:0007669"/>
    <property type="project" value="TreeGrafter"/>
</dbReference>
<dbReference type="GO" id="GO:0035303">
    <property type="term" value="P:regulation of dephosphorylation"/>
    <property type="evidence" value="ECO:0007669"/>
    <property type="project" value="TreeGrafter"/>
</dbReference>
<feature type="compositionally biased region" description="Basic and acidic residues" evidence="2">
    <location>
        <begin position="325"/>
        <end position="343"/>
    </location>
</feature>
<dbReference type="GO" id="GO:0005829">
    <property type="term" value="C:cytosol"/>
    <property type="evidence" value="ECO:0007669"/>
    <property type="project" value="TreeGrafter"/>
</dbReference>
<evidence type="ECO:0000256" key="1">
    <source>
        <dbReference type="ARBA" id="ARBA00034730"/>
    </source>
</evidence>
<sequence length="352" mass="40943">MITMAEENGADGPKLSEIFERGWKIQRDVEKSDEPTGSLKLQDQVKSGMGFLDQAAHMVRELQLFSENEELQEVATCNIRYLLLPALMSDLTMRHMGEDRLPLVQKAKDYLTEFLKVCKAYGVTSEEYQSGDSSKAGPTDMAAMSRQREATIARFRQQKENEQKLEAMRVSMETRGEDDEVQREYYTLQLQKWVHSAFRELSSIDQELEILHMMANRQKGKQDSQPQEQKKAEPHRKPLKPFILTRDKLQAQVFGAGYPSIPTMSMDEYFEKEVREGKIPAEALNRVPEPTEPGSYNVRRVVPDEAAEVERKQEEEDEKEERDDEERLRKQRDFDDFKDDHRRGWGNRQNMG</sequence>
<dbReference type="PANTHER" id="PTHR10933">
    <property type="entry name" value="IMMUNOGLOBULIN-BINDING PROTEIN 1"/>
    <property type="match status" value="1"/>
</dbReference>
<proteinExistence type="inferred from homology"/>
<feature type="compositionally biased region" description="Acidic residues" evidence="2">
    <location>
        <begin position="315"/>
        <end position="324"/>
    </location>
</feature>
<organism evidence="3 4">
    <name type="scientific">Branchiostoma lanceolatum</name>
    <name type="common">Common lancelet</name>
    <name type="synonym">Amphioxus lanceolatum</name>
    <dbReference type="NCBI Taxonomy" id="7740"/>
    <lineage>
        <taxon>Eukaryota</taxon>
        <taxon>Metazoa</taxon>
        <taxon>Chordata</taxon>
        <taxon>Cephalochordata</taxon>
        <taxon>Leptocardii</taxon>
        <taxon>Amphioxiformes</taxon>
        <taxon>Branchiostomatidae</taxon>
        <taxon>Branchiostoma</taxon>
    </lineage>
</organism>
<name>A0A8J9Z031_BRALA</name>
<dbReference type="OrthoDB" id="10261753at2759"/>
<evidence type="ECO:0000313" key="3">
    <source>
        <dbReference type="EMBL" id="CAH1244739.1"/>
    </source>
</evidence>
<feature type="region of interest" description="Disordered" evidence="2">
    <location>
        <begin position="217"/>
        <end position="242"/>
    </location>
</feature>
<dbReference type="EMBL" id="OV696699">
    <property type="protein sequence ID" value="CAH1244739.1"/>
    <property type="molecule type" value="Genomic_DNA"/>
</dbReference>
<dbReference type="InterPro" id="IPR007304">
    <property type="entry name" value="TAP46-like"/>
</dbReference>
<accession>A0A8J9Z031</accession>
<comment type="similarity">
    <text evidence="1">Belongs to the IGBP1/TAP42 family.</text>
</comment>
<dbReference type="Gene3D" id="1.25.40.540">
    <property type="entry name" value="TAP42-like family"/>
    <property type="match status" value="1"/>
</dbReference>
<gene>
    <name evidence="3" type="primary">IGBP1</name>
    <name evidence="3" type="ORF">BLAG_LOCUS7307</name>
</gene>
<dbReference type="Pfam" id="PF04177">
    <property type="entry name" value="TAP42"/>
    <property type="match status" value="1"/>
</dbReference>
<feature type="region of interest" description="Disordered" evidence="2">
    <location>
        <begin position="281"/>
        <end position="352"/>
    </location>
</feature>
<keyword evidence="4" id="KW-1185">Reference proteome</keyword>
<dbReference type="PANTHER" id="PTHR10933:SF9">
    <property type="entry name" value="IMMUNOGLOBULIN-BINDING PROTEIN 1"/>
    <property type="match status" value="1"/>
</dbReference>
<dbReference type="GO" id="GO:0009966">
    <property type="term" value="P:regulation of signal transduction"/>
    <property type="evidence" value="ECO:0007669"/>
    <property type="project" value="InterPro"/>
</dbReference>
<dbReference type="FunFam" id="1.25.40.540:FF:000003">
    <property type="entry name" value="Immunoglobulin (CD79A)-binding protein 1"/>
    <property type="match status" value="1"/>
</dbReference>
<evidence type="ECO:0000256" key="2">
    <source>
        <dbReference type="SAM" id="MobiDB-lite"/>
    </source>
</evidence>
<dbReference type="AlphaFoldDB" id="A0A8J9Z031"/>
<protein>
    <submittedName>
        <fullName evidence="3">IGBP1 protein</fullName>
    </submittedName>
</protein>
<evidence type="ECO:0000313" key="4">
    <source>
        <dbReference type="Proteomes" id="UP000838412"/>
    </source>
</evidence>
<reference evidence="3" key="1">
    <citation type="submission" date="2022-01" db="EMBL/GenBank/DDBJ databases">
        <authorList>
            <person name="Braso-Vives M."/>
        </authorList>
    </citation>
    <scope>NUCLEOTIDE SEQUENCE</scope>
</reference>